<dbReference type="EMBL" id="JYDU01000078">
    <property type="protein sequence ID" value="KRX94006.1"/>
    <property type="molecule type" value="Genomic_DNA"/>
</dbReference>
<comment type="caution">
    <text evidence="1">The sequence shown here is derived from an EMBL/GenBank/DDBJ whole genome shotgun (WGS) entry which is preliminary data.</text>
</comment>
<reference evidence="1 2" key="1">
    <citation type="submission" date="2015-01" db="EMBL/GenBank/DDBJ databases">
        <title>Evolution of Trichinella species and genotypes.</title>
        <authorList>
            <person name="Korhonen P.K."/>
            <person name="Edoardo P."/>
            <person name="Giuseppe L.R."/>
            <person name="Gasser R.B."/>
        </authorList>
    </citation>
    <scope>NUCLEOTIDE SEQUENCE [LARGE SCALE GENOMIC DNA]</scope>
    <source>
        <strain evidence="1">ISS141</strain>
    </source>
</reference>
<organism evidence="1 2">
    <name type="scientific">Trichinella pseudospiralis</name>
    <name type="common">Parasitic roundworm</name>
    <dbReference type="NCBI Taxonomy" id="6337"/>
    <lineage>
        <taxon>Eukaryota</taxon>
        <taxon>Metazoa</taxon>
        <taxon>Ecdysozoa</taxon>
        <taxon>Nematoda</taxon>
        <taxon>Enoplea</taxon>
        <taxon>Dorylaimia</taxon>
        <taxon>Trichinellida</taxon>
        <taxon>Trichinellidae</taxon>
        <taxon>Trichinella</taxon>
    </lineage>
</organism>
<evidence type="ECO:0000313" key="2">
    <source>
        <dbReference type="Proteomes" id="UP000054815"/>
    </source>
</evidence>
<dbReference type="AlphaFoldDB" id="A0A0V0Y123"/>
<accession>A0A0V0Y123</accession>
<evidence type="ECO:0000313" key="1">
    <source>
        <dbReference type="EMBL" id="KRX94006.1"/>
    </source>
</evidence>
<protein>
    <submittedName>
        <fullName evidence="1">Uncharacterized protein</fullName>
    </submittedName>
</protein>
<gene>
    <name evidence="1" type="ORF">T4E_12270</name>
</gene>
<sequence length="76" mass="8545">MFNCSFWKIVGFERKLGKKEEEELLAELSAAVVNLLATGEIYGVEREHQIFNSLLLNTAASILLAPFISRLVFEAD</sequence>
<proteinExistence type="predicted"/>
<name>A0A0V0Y123_TRIPS</name>
<dbReference type="Proteomes" id="UP000054815">
    <property type="component" value="Unassembled WGS sequence"/>
</dbReference>